<organism evidence="2 3">
    <name type="scientific">Actinoplanes nipponensis</name>
    <dbReference type="NCBI Taxonomy" id="135950"/>
    <lineage>
        <taxon>Bacteria</taxon>
        <taxon>Bacillati</taxon>
        <taxon>Actinomycetota</taxon>
        <taxon>Actinomycetes</taxon>
        <taxon>Micromonosporales</taxon>
        <taxon>Micromonosporaceae</taxon>
        <taxon>Actinoplanes</taxon>
    </lineage>
</organism>
<dbReference type="AlphaFoldDB" id="A0A919MEZ0"/>
<evidence type="ECO:0000313" key="2">
    <source>
        <dbReference type="EMBL" id="GIE46954.1"/>
    </source>
</evidence>
<protein>
    <submittedName>
        <fullName evidence="2">Uncharacterized protein</fullName>
    </submittedName>
</protein>
<name>A0A919MEZ0_9ACTN</name>
<evidence type="ECO:0000256" key="1">
    <source>
        <dbReference type="SAM" id="MobiDB-lite"/>
    </source>
</evidence>
<dbReference type="Proteomes" id="UP000647172">
    <property type="component" value="Unassembled WGS sequence"/>
</dbReference>
<comment type="caution">
    <text evidence="2">The sequence shown here is derived from an EMBL/GenBank/DDBJ whole genome shotgun (WGS) entry which is preliminary data.</text>
</comment>
<gene>
    <name evidence="2" type="ORF">Ani05nite_04880</name>
</gene>
<feature type="region of interest" description="Disordered" evidence="1">
    <location>
        <begin position="133"/>
        <end position="155"/>
    </location>
</feature>
<keyword evidence="3" id="KW-1185">Reference proteome</keyword>
<reference evidence="2" key="1">
    <citation type="submission" date="2021-01" db="EMBL/GenBank/DDBJ databases">
        <title>Whole genome shotgun sequence of Actinoplanes nipponensis NBRC 14063.</title>
        <authorList>
            <person name="Komaki H."/>
            <person name="Tamura T."/>
        </authorList>
    </citation>
    <scope>NUCLEOTIDE SEQUENCE</scope>
    <source>
        <strain evidence="2">NBRC 14063</strain>
    </source>
</reference>
<accession>A0A919MEZ0</accession>
<dbReference type="EMBL" id="BOMQ01000008">
    <property type="protein sequence ID" value="GIE46954.1"/>
    <property type="molecule type" value="Genomic_DNA"/>
</dbReference>
<sequence>MAVRLNENTNCLLRQYIPKSSDLSRHTAEDLTGVAAELIGRPRKILGWDVRALGCLRLCYEVVCAGIGIPTTPSQFPKNSSCTSSPEKQNLITFRGLEGHRECKGPMPGQDRPVWQCGYLSVLQHVGAGPRRKSQLAVLDPEAYRRPTHPPDDAQ</sequence>
<feature type="compositionally biased region" description="Basic and acidic residues" evidence="1">
    <location>
        <begin position="142"/>
        <end position="155"/>
    </location>
</feature>
<proteinExistence type="predicted"/>
<evidence type="ECO:0000313" key="3">
    <source>
        <dbReference type="Proteomes" id="UP000647172"/>
    </source>
</evidence>